<dbReference type="PRINTS" id="PR00132">
    <property type="entry name" value="GLHYDRLASE2"/>
</dbReference>
<dbReference type="RefSeq" id="WP_044227615.1">
    <property type="nucleotide sequence ID" value="NZ_JRYR02000002.1"/>
</dbReference>
<feature type="domain" description="Glycoside hydrolase family 2" evidence="8">
    <location>
        <begin position="706"/>
        <end position="808"/>
    </location>
</feature>
<feature type="domain" description="Glycosyl hydrolases family 2 sugar binding" evidence="6">
    <location>
        <begin position="38"/>
        <end position="191"/>
    </location>
</feature>
<feature type="domain" description="DUF4982" evidence="7">
    <location>
        <begin position="629"/>
        <end position="693"/>
    </location>
</feature>
<dbReference type="Pfam" id="PF00703">
    <property type="entry name" value="Glyco_hydro_2"/>
    <property type="match status" value="1"/>
</dbReference>
<accession>A0A1S1YVC1</accession>
<dbReference type="PROSITE" id="PS00608">
    <property type="entry name" value="GLYCOSYL_HYDROL_F2_2"/>
    <property type="match status" value="1"/>
</dbReference>
<dbReference type="InterPro" id="IPR006102">
    <property type="entry name" value="Ig-like_GH2"/>
</dbReference>
<dbReference type="SUPFAM" id="SSF49785">
    <property type="entry name" value="Galactose-binding domain-like"/>
    <property type="match status" value="1"/>
</dbReference>
<evidence type="ECO:0000256" key="2">
    <source>
        <dbReference type="ARBA" id="ARBA00022801"/>
    </source>
</evidence>
<keyword evidence="2" id="KW-0378">Hydrolase</keyword>
<dbReference type="PANTHER" id="PTHR42732">
    <property type="entry name" value="BETA-GALACTOSIDASE"/>
    <property type="match status" value="1"/>
</dbReference>
<keyword evidence="10" id="KW-1185">Reference proteome</keyword>
<dbReference type="Proteomes" id="UP000179797">
    <property type="component" value="Unassembled WGS sequence"/>
</dbReference>
<dbReference type="InterPro" id="IPR032311">
    <property type="entry name" value="DUF4982"/>
</dbReference>
<comment type="similarity">
    <text evidence="1">Belongs to the glycosyl hydrolase 2 family.</text>
</comment>
<evidence type="ECO:0000256" key="1">
    <source>
        <dbReference type="ARBA" id="ARBA00007401"/>
    </source>
</evidence>
<comment type="caution">
    <text evidence="9">The sequence shown here is derived from an EMBL/GenBank/DDBJ whole genome shotgun (WGS) entry which is preliminary data.</text>
</comment>
<dbReference type="InterPro" id="IPR036156">
    <property type="entry name" value="Beta-gal/glucu_dom_sf"/>
</dbReference>
<feature type="domain" description="Glycoside hydrolase family 2 catalytic" evidence="5">
    <location>
        <begin position="312"/>
        <end position="464"/>
    </location>
</feature>
<dbReference type="GO" id="GO:0004553">
    <property type="term" value="F:hydrolase activity, hydrolyzing O-glycosyl compounds"/>
    <property type="evidence" value="ECO:0007669"/>
    <property type="project" value="InterPro"/>
</dbReference>
<dbReference type="InterPro" id="IPR051913">
    <property type="entry name" value="GH2_Domain-Containing"/>
</dbReference>
<dbReference type="EMBL" id="JRYR02000002">
    <property type="protein sequence ID" value="OHX64803.1"/>
    <property type="molecule type" value="Genomic_DNA"/>
</dbReference>
<protein>
    <submittedName>
        <fullName evidence="9">Beta-galactosidase</fullName>
    </submittedName>
</protein>
<dbReference type="InterPro" id="IPR006101">
    <property type="entry name" value="Glyco_hydro_2"/>
</dbReference>
<dbReference type="STRING" id="915059.NH26_22965"/>
<reference evidence="9 10" key="1">
    <citation type="journal article" date="2012" name="Int. J. Syst. Evol. Microbiol.">
        <title>Flammeovirga pacifica sp. nov., isolated from deep-sea sediment.</title>
        <authorList>
            <person name="Xu H."/>
            <person name="Fu Y."/>
            <person name="Yang N."/>
            <person name="Ding Z."/>
            <person name="Lai Q."/>
            <person name="Zeng R."/>
        </authorList>
    </citation>
    <scope>NUCLEOTIDE SEQUENCE [LARGE SCALE GENOMIC DNA]</scope>
    <source>
        <strain evidence="10">DSM 24597 / LMG 26175 / WPAGA1</strain>
    </source>
</reference>
<feature type="domain" description="Glycoside hydrolase family 2 immunoglobulin-like beta-sandwich" evidence="4">
    <location>
        <begin position="205"/>
        <end position="305"/>
    </location>
</feature>
<dbReference type="InterPro" id="IPR023232">
    <property type="entry name" value="Glyco_hydro_2_AS"/>
</dbReference>
<dbReference type="Pfam" id="PF02837">
    <property type="entry name" value="Glyco_hydro_2_N"/>
    <property type="match status" value="1"/>
</dbReference>
<dbReference type="Pfam" id="PF18565">
    <property type="entry name" value="Glyco_hydro2_C5"/>
    <property type="match status" value="1"/>
</dbReference>
<sequence>MKTNYLFYLVILFFGCTFGCQKIDKIDNNNREVTRLTDDWEFQYNDTLPQKWSNVTVPHDWAISMPFDKKIDMQEVLVLEDGERIPKLRTGRTGALPHIGKGFYKKTLHFSNQDKDKKVFIQFDGAMSHAKVYLNKEFVGTWPYGYSSFEFDLTSYIQYNQDNLLEVHLENKPLSSRWYPGAGIYRNVRIVKTNPVYVTNWGTYITTPEITETKGKVNIKTTVKNDSQEPKNIEIIQSIFYKDERVSSTSKTLKVTHTEKNIEMDLEVSSPKLWSMETPHLYQVITQIAIENEIVDTYKSQFGFRTIEFTNNKGFFLNGKSVKFKGVCLHHDLGPLGAAHNTSAWRHRLLKMKEMGANAIRSTHNPSDPSLVQLADELGFLFIAEAFDEWEEAKTENGYNKLWNDWAEKDLVALIHRDRNHPSLIMWSIGNEIREQNKKDGYKNAQFLTDIVHREDPTRPSTAGFNNYRAAIDNGLADAVDLPGWNYKPNKYKATHKAHPEWKMYGSETASTVSSRGEYFFPAKEGKHKIRPSLHSNSFDMDFPNWAQTPDREFKAQENNDFIMGEFVWTGYDYLGEPTPYNEEWPTKSSYFGIIDLAGIPKDRFYLYKSHWSNEKVLHVLPHWNWEEGQKVSVHAYTNYDKAELFINGKSLGIRTKNQSNLYDSYRLRWDDITYHAGEVKVVALNENGDAIAEDIKYTAGTPHQLKIEVDRSEVKANGEEVVYATVSVVDKNGVLCPRASNLVTFDLDGEANILGVGNGDPTSLESFVAHKRKAFNGKCVTILQSSKNEGTITLTAKSKGLTSAEVTISTKNSI</sequence>
<dbReference type="SUPFAM" id="SSF51445">
    <property type="entry name" value="(Trans)glycosidases"/>
    <property type="match status" value="1"/>
</dbReference>
<dbReference type="InterPro" id="IPR006103">
    <property type="entry name" value="Glyco_hydro_2_cat"/>
</dbReference>
<name>A0A1S1YVC1_FLAPC</name>
<evidence type="ECO:0000256" key="3">
    <source>
        <dbReference type="ARBA" id="ARBA00023295"/>
    </source>
</evidence>
<dbReference type="Pfam" id="PF16355">
    <property type="entry name" value="DUF4982"/>
    <property type="match status" value="1"/>
</dbReference>
<evidence type="ECO:0000259" key="7">
    <source>
        <dbReference type="Pfam" id="PF16355"/>
    </source>
</evidence>
<dbReference type="InterPro" id="IPR017853">
    <property type="entry name" value="GH"/>
</dbReference>
<dbReference type="AlphaFoldDB" id="A0A1S1YVC1"/>
<dbReference type="Gene3D" id="3.20.20.80">
    <property type="entry name" value="Glycosidases"/>
    <property type="match status" value="1"/>
</dbReference>
<dbReference type="InterPro" id="IPR006104">
    <property type="entry name" value="Glyco_hydro_2_N"/>
</dbReference>
<organism evidence="9 10">
    <name type="scientific">Flammeovirga pacifica</name>
    <dbReference type="NCBI Taxonomy" id="915059"/>
    <lineage>
        <taxon>Bacteria</taxon>
        <taxon>Pseudomonadati</taxon>
        <taxon>Bacteroidota</taxon>
        <taxon>Cytophagia</taxon>
        <taxon>Cytophagales</taxon>
        <taxon>Flammeovirgaceae</taxon>
        <taxon>Flammeovirga</taxon>
    </lineage>
</organism>
<evidence type="ECO:0000313" key="10">
    <source>
        <dbReference type="Proteomes" id="UP000179797"/>
    </source>
</evidence>
<dbReference type="InterPro" id="IPR008979">
    <property type="entry name" value="Galactose-bd-like_sf"/>
</dbReference>
<evidence type="ECO:0000259" key="6">
    <source>
        <dbReference type="Pfam" id="PF02837"/>
    </source>
</evidence>
<dbReference type="Gene3D" id="2.60.40.10">
    <property type="entry name" value="Immunoglobulins"/>
    <property type="match status" value="3"/>
</dbReference>
<evidence type="ECO:0000313" key="9">
    <source>
        <dbReference type="EMBL" id="OHX64803.1"/>
    </source>
</evidence>
<proteinExistence type="inferred from homology"/>
<dbReference type="OrthoDB" id="857501at2"/>
<dbReference type="InterPro" id="IPR040605">
    <property type="entry name" value="Glyco_hydro2_dom5"/>
</dbReference>
<dbReference type="Pfam" id="PF02836">
    <property type="entry name" value="Glyco_hydro_2_C"/>
    <property type="match status" value="1"/>
</dbReference>
<dbReference type="Gene3D" id="2.60.120.260">
    <property type="entry name" value="Galactose-binding domain-like"/>
    <property type="match status" value="1"/>
</dbReference>
<dbReference type="InterPro" id="IPR013783">
    <property type="entry name" value="Ig-like_fold"/>
</dbReference>
<dbReference type="GO" id="GO:0005975">
    <property type="term" value="P:carbohydrate metabolic process"/>
    <property type="evidence" value="ECO:0007669"/>
    <property type="project" value="InterPro"/>
</dbReference>
<dbReference type="PROSITE" id="PS51257">
    <property type="entry name" value="PROKAR_LIPOPROTEIN"/>
    <property type="match status" value="1"/>
</dbReference>
<dbReference type="PANTHER" id="PTHR42732:SF1">
    <property type="entry name" value="BETA-MANNOSIDASE"/>
    <property type="match status" value="1"/>
</dbReference>
<evidence type="ECO:0000259" key="5">
    <source>
        <dbReference type="Pfam" id="PF02836"/>
    </source>
</evidence>
<evidence type="ECO:0000259" key="8">
    <source>
        <dbReference type="Pfam" id="PF18565"/>
    </source>
</evidence>
<gene>
    <name evidence="9" type="ORF">NH26_22965</name>
</gene>
<keyword evidence="3" id="KW-0326">Glycosidase</keyword>
<dbReference type="SUPFAM" id="SSF49303">
    <property type="entry name" value="beta-Galactosidase/glucuronidase domain"/>
    <property type="match status" value="1"/>
</dbReference>
<evidence type="ECO:0000259" key="4">
    <source>
        <dbReference type="Pfam" id="PF00703"/>
    </source>
</evidence>